<organism evidence="10">
    <name type="scientific">Schistocephalus solidus</name>
    <name type="common">Tapeworm</name>
    <dbReference type="NCBI Taxonomy" id="70667"/>
    <lineage>
        <taxon>Eukaryota</taxon>
        <taxon>Metazoa</taxon>
        <taxon>Spiralia</taxon>
        <taxon>Lophotrochozoa</taxon>
        <taxon>Platyhelminthes</taxon>
        <taxon>Cestoda</taxon>
        <taxon>Eucestoda</taxon>
        <taxon>Diphyllobothriidea</taxon>
        <taxon>Diphyllobothriidae</taxon>
        <taxon>Schistocephalus</taxon>
    </lineage>
</organism>
<evidence type="ECO:0000259" key="7">
    <source>
        <dbReference type="PROSITE" id="PS50089"/>
    </source>
</evidence>
<dbReference type="PANTHER" id="PTHR23059">
    <property type="entry name" value="CYSTEINE AND HISTIDINE-RICH PROTEIN 1"/>
    <property type="match status" value="1"/>
</dbReference>
<feature type="domain" description="RING-type" evidence="7">
    <location>
        <begin position="83"/>
        <end position="127"/>
    </location>
</feature>
<dbReference type="PROSITE" id="PS50089">
    <property type="entry name" value="ZF_RING_2"/>
    <property type="match status" value="1"/>
</dbReference>
<dbReference type="WBParaSite" id="SSLN_0000388401-mRNA-1">
    <property type="protein sequence ID" value="SSLN_0000388401-mRNA-1"/>
    <property type="gene ID" value="SSLN_0000388401"/>
</dbReference>
<reference evidence="10" key="1">
    <citation type="submission" date="2016-06" db="UniProtKB">
        <authorList>
            <consortium name="WormBaseParasite"/>
        </authorList>
    </citation>
    <scope>IDENTIFICATION</scope>
</reference>
<keyword evidence="3" id="KW-0862">Zinc</keyword>
<dbReference type="InterPro" id="IPR001841">
    <property type="entry name" value="Znf_RING"/>
</dbReference>
<dbReference type="SUPFAM" id="SSF49599">
    <property type="entry name" value="TRAF domain-like"/>
    <property type="match status" value="1"/>
</dbReference>
<sequence>MSCNGVWGFLKRKLGLSEPPGANLNVNNCTPESPPSTSLNYNPDPHTIAFSLEPKRCRLDGAITHLPSESIEPFATLCQLLTCSVCLEISSQANQCANGHLICLSCSAQLEQSAFTVSRACSCPVCRVSLSSWQNGSDNNNGGEYDDDEVSLGGTLPGLQRCLLAERLAAELPTACKFCKLQFPRRAIDKHRNFLCENRPVACPYGWLGCQWRGGAGNVSGHLKSCSLLNEEEKSWMRLAAKRMQLVGERTTARLQPWRGLMRLLQNRQHVHFGVRGLAGLRVILLPVVMTRLRRSGRDGSSENSNMAESNSYSSSVLCLPTGGKSSIWAQFELASKPLDKKVIEDRPECEATVEATYRATFRQCAKRPKSLRQPVDRERIITSNLIFYTLASLKCELSQDLEVFDCWHGFNESQRSGTLDSVPASRHTVTFRLANADSLPKFPEDHNSADVDSSLPCIEPLNAEGIFDRDTLNCSFLLAIDPKLFTQEREGKMRRIDAEPRTSNDSPHVVRPHVQLVLQTHAREDEEESVEEEEDDEEEDDDGADDDDEEERQTSEETTTEDLHSGSSRRAHEIATNVNATVHENDSPDTSSLSEQIAILRATARRRRARENT</sequence>
<dbReference type="OrthoDB" id="6274732at2759"/>
<reference evidence="8 9" key="2">
    <citation type="submission" date="2018-11" db="EMBL/GenBank/DDBJ databases">
        <authorList>
            <consortium name="Pathogen Informatics"/>
        </authorList>
    </citation>
    <scope>NUCLEOTIDE SEQUENCE [LARGE SCALE GENOMIC DNA]</scope>
    <source>
        <strain evidence="8 9">NST_G2</strain>
    </source>
</reference>
<evidence type="ECO:0000256" key="6">
    <source>
        <dbReference type="SAM" id="MobiDB-lite"/>
    </source>
</evidence>
<dbReference type="SUPFAM" id="SSF57850">
    <property type="entry name" value="RING/U-box"/>
    <property type="match status" value="1"/>
</dbReference>
<keyword evidence="2 5" id="KW-0863">Zinc-finger</keyword>
<keyword evidence="9" id="KW-1185">Reference proteome</keyword>
<dbReference type="GO" id="GO:0005634">
    <property type="term" value="C:nucleus"/>
    <property type="evidence" value="ECO:0007669"/>
    <property type="project" value="TreeGrafter"/>
</dbReference>
<dbReference type="InterPro" id="IPR013083">
    <property type="entry name" value="Znf_RING/FYVE/PHD"/>
</dbReference>
<feature type="compositionally biased region" description="Basic and acidic residues" evidence="6">
    <location>
        <begin position="492"/>
        <end position="503"/>
    </location>
</feature>
<feature type="compositionally biased region" description="Polar residues" evidence="6">
    <location>
        <begin position="577"/>
        <end position="596"/>
    </location>
</feature>
<dbReference type="Proteomes" id="UP000275846">
    <property type="component" value="Unassembled WGS sequence"/>
</dbReference>
<dbReference type="Gene3D" id="3.30.40.10">
    <property type="entry name" value="Zinc/RING finger domain, C3HC4 (zinc finger)"/>
    <property type="match status" value="2"/>
</dbReference>
<evidence type="ECO:0000256" key="4">
    <source>
        <dbReference type="ARBA" id="ARBA00034319"/>
    </source>
</evidence>
<dbReference type="GO" id="GO:0008270">
    <property type="term" value="F:zinc ion binding"/>
    <property type="evidence" value="ECO:0007669"/>
    <property type="project" value="UniProtKB-KW"/>
</dbReference>
<dbReference type="STRING" id="70667.A0A183SHR5"/>
<comment type="similarity">
    <text evidence="4">Belongs to the ZFTRAF1 family.</text>
</comment>
<dbReference type="EMBL" id="UYSU01032646">
    <property type="protein sequence ID" value="VDL90148.1"/>
    <property type="molecule type" value="Genomic_DNA"/>
</dbReference>
<name>A0A183SHR5_SCHSO</name>
<dbReference type="InterPro" id="IPR039338">
    <property type="entry name" value="ZFTRAF1"/>
</dbReference>
<evidence type="ECO:0000313" key="8">
    <source>
        <dbReference type="EMBL" id="VDL90148.1"/>
    </source>
</evidence>
<proteinExistence type="inferred from homology"/>
<evidence type="ECO:0000313" key="10">
    <source>
        <dbReference type="WBParaSite" id="SSLN_0000388401-mRNA-1"/>
    </source>
</evidence>
<evidence type="ECO:0000256" key="3">
    <source>
        <dbReference type="ARBA" id="ARBA00022833"/>
    </source>
</evidence>
<evidence type="ECO:0000256" key="5">
    <source>
        <dbReference type="PROSITE-ProRule" id="PRU00175"/>
    </source>
</evidence>
<dbReference type="PANTHER" id="PTHR23059:SF4">
    <property type="entry name" value="ZINC FINGER TRAF-TYPE-CONTAINING PROTEIN 1"/>
    <property type="match status" value="1"/>
</dbReference>
<feature type="compositionally biased region" description="Acidic residues" evidence="6">
    <location>
        <begin position="526"/>
        <end position="552"/>
    </location>
</feature>
<dbReference type="AlphaFoldDB" id="A0A183SHR5"/>
<evidence type="ECO:0000256" key="1">
    <source>
        <dbReference type="ARBA" id="ARBA00022723"/>
    </source>
</evidence>
<accession>A0A183SHR5</accession>
<evidence type="ECO:0000313" key="9">
    <source>
        <dbReference type="Proteomes" id="UP000275846"/>
    </source>
</evidence>
<evidence type="ECO:0000256" key="2">
    <source>
        <dbReference type="ARBA" id="ARBA00022771"/>
    </source>
</evidence>
<gene>
    <name evidence="8" type="ORF">SSLN_LOCUS3763</name>
</gene>
<protein>
    <submittedName>
        <fullName evidence="10">RING-type domain-containing protein</fullName>
    </submittedName>
</protein>
<feature type="region of interest" description="Disordered" evidence="6">
    <location>
        <begin position="492"/>
        <end position="597"/>
    </location>
</feature>
<keyword evidence="1" id="KW-0479">Metal-binding</keyword>